<evidence type="ECO:0000256" key="3">
    <source>
        <dbReference type="PROSITE-ProRule" id="PRU00708"/>
    </source>
</evidence>
<dbReference type="Pfam" id="PF01535">
    <property type="entry name" value="PPR"/>
    <property type="match status" value="4"/>
</dbReference>
<name>A0A438ETR2_VITVI</name>
<dbReference type="InterPro" id="IPR011990">
    <property type="entry name" value="TPR-like_helical_dom_sf"/>
</dbReference>
<dbReference type="GO" id="GO:0003723">
    <property type="term" value="F:RNA binding"/>
    <property type="evidence" value="ECO:0007669"/>
    <property type="project" value="InterPro"/>
</dbReference>
<dbReference type="PROSITE" id="PS51375">
    <property type="entry name" value="PPR"/>
    <property type="match status" value="2"/>
</dbReference>
<dbReference type="GO" id="GO:0009451">
    <property type="term" value="P:RNA modification"/>
    <property type="evidence" value="ECO:0007669"/>
    <property type="project" value="InterPro"/>
</dbReference>
<dbReference type="InterPro" id="IPR046960">
    <property type="entry name" value="PPR_At4g14850-like_plant"/>
</dbReference>
<gene>
    <name evidence="5" type="primary">PCMP-H15_1</name>
    <name evidence="5" type="ORF">CK203_077654</name>
</gene>
<dbReference type="Pfam" id="PF13041">
    <property type="entry name" value="PPR_2"/>
    <property type="match status" value="2"/>
</dbReference>
<comment type="similarity">
    <text evidence="1">Belongs to the PPR family. PCMP-H subfamily.</text>
</comment>
<evidence type="ECO:0000259" key="4">
    <source>
        <dbReference type="Pfam" id="PF14432"/>
    </source>
</evidence>
<dbReference type="NCBIfam" id="TIGR00756">
    <property type="entry name" value="PPR"/>
    <property type="match status" value="3"/>
</dbReference>
<accession>A0A438ETR2</accession>
<feature type="repeat" description="PPR" evidence="3">
    <location>
        <begin position="370"/>
        <end position="404"/>
    </location>
</feature>
<dbReference type="SUPFAM" id="SSF48452">
    <property type="entry name" value="TPR-like"/>
    <property type="match status" value="1"/>
</dbReference>
<evidence type="ECO:0000256" key="1">
    <source>
        <dbReference type="ARBA" id="ARBA00006643"/>
    </source>
</evidence>
<dbReference type="InterPro" id="IPR046849">
    <property type="entry name" value="E2_motif"/>
</dbReference>
<comment type="caution">
    <text evidence="5">The sequence shown here is derived from an EMBL/GenBank/DDBJ whole genome shotgun (WGS) entry which is preliminary data.</text>
</comment>
<dbReference type="InterPro" id="IPR046848">
    <property type="entry name" value="E_motif"/>
</dbReference>
<dbReference type="Proteomes" id="UP000288805">
    <property type="component" value="Unassembled WGS sequence"/>
</dbReference>
<dbReference type="Pfam" id="PF20431">
    <property type="entry name" value="E_motif"/>
    <property type="match status" value="1"/>
</dbReference>
<dbReference type="Pfam" id="PF14432">
    <property type="entry name" value="DYW_deaminase"/>
    <property type="match status" value="1"/>
</dbReference>
<feature type="repeat" description="PPR" evidence="3">
    <location>
        <begin position="269"/>
        <end position="303"/>
    </location>
</feature>
<sequence>MQTPRVQLWELHGIRCQALETSIHYWLIHKTAVVVCGNVHWAGPVQMDRCAGIFIGSRLSIELGSQTLKKLKPSPAPKQPRVSLGIPSSLPFDVGLAFPTIAPSRFGTLTSFPNSSNDSTRPKADSIVQSLVFAISSCTSVSYCSAIHARVIKSLNYSDGFIGDRLVSMYFKLGYDEDAQRLFDEMPNRDLVSWNSLMSGLSGRGYLGACLNAFCRMRTESGRQPNEVTLLSVVSACAGMGALDEGKSLHGVVVKLGMSGKAKEMPVRSLVSWNSMVVIHNHNGYAEKGMDLFNLMKRAGINPDQATMVALLRACTDTGLGRQAESIHAYIHRCGFNADIIIATALLNLYAKLGRLNASEDIFEEIKDRDTIAWTAMLAGYAVHACGREAIKLFDLMVKEGVEVDHVTFTHLLSACSHSGLVEEGKKYFEIMSEVYRVEPRLDHYSCMVDLLGRSGRLEDAYDLIKSMPMEPSSGVWGALLGACRVYGNVELGKEVAEQLLSLDPSDHRNYIMLSNIYSAAGLWREASKVRALMKERRLTRNPGCSFIEHGNKIHRFVVGDQLHPRSDEIHTKLEELIRKIWEAGCAPKTEFVLHDIDEEVKVDMINKHSEKLAIAFGLLVTGSGVPLIITKNLRICGDCHSTAKFASLLEKRTIIIRDSKRFHHFADGLCSCRDYW</sequence>
<protein>
    <submittedName>
        <fullName evidence="5">Pentatricopeptide repeat-containing protein, mitochondrial</fullName>
    </submittedName>
</protein>
<dbReference type="EMBL" id="QGNW01001188">
    <property type="protein sequence ID" value="RVW51047.1"/>
    <property type="molecule type" value="Genomic_DNA"/>
</dbReference>
<keyword evidence="2" id="KW-0677">Repeat</keyword>
<dbReference type="GO" id="GO:0008270">
    <property type="term" value="F:zinc ion binding"/>
    <property type="evidence" value="ECO:0007669"/>
    <property type="project" value="InterPro"/>
</dbReference>
<dbReference type="Gene3D" id="1.25.40.10">
    <property type="entry name" value="Tetratricopeptide repeat domain"/>
    <property type="match status" value="3"/>
</dbReference>
<dbReference type="InterPro" id="IPR032867">
    <property type="entry name" value="DYW_dom"/>
</dbReference>
<dbReference type="FunFam" id="1.25.40.10:FF:000407">
    <property type="entry name" value="Putative pentatricopeptide repeat-containing protein"/>
    <property type="match status" value="1"/>
</dbReference>
<dbReference type="Pfam" id="PF20430">
    <property type="entry name" value="Eplus_motif"/>
    <property type="match status" value="1"/>
</dbReference>
<dbReference type="PANTHER" id="PTHR47926">
    <property type="entry name" value="PENTATRICOPEPTIDE REPEAT-CONTAINING PROTEIN"/>
    <property type="match status" value="1"/>
</dbReference>
<dbReference type="InterPro" id="IPR002885">
    <property type="entry name" value="PPR_rpt"/>
</dbReference>
<organism evidence="5 6">
    <name type="scientific">Vitis vinifera</name>
    <name type="common">Grape</name>
    <dbReference type="NCBI Taxonomy" id="29760"/>
    <lineage>
        <taxon>Eukaryota</taxon>
        <taxon>Viridiplantae</taxon>
        <taxon>Streptophyta</taxon>
        <taxon>Embryophyta</taxon>
        <taxon>Tracheophyta</taxon>
        <taxon>Spermatophyta</taxon>
        <taxon>Magnoliopsida</taxon>
        <taxon>eudicotyledons</taxon>
        <taxon>Gunneridae</taxon>
        <taxon>Pentapetalae</taxon>
        <taxon>rosids</taxon>
        <taxon>Vitales</taxon>
        <taxon>Vitaceae</taxon>
        <taxon>Viteae</taxon>
        <taxon>Vitis</taxon>
    </lineage>
</organism>
<dbReference type="PANTHER" id="PTHR47926:SF533">
    <property type="entry name" value="DYW DOMAIN-CONTAINING PROTEIN"/>
    <property type="match status" value="1"/>
</dbReference>
<proteinExistence type="inferred from homology"/>
<dbReference type="AlphaFoldDB" id="A0A438ETR2"/>
<evidence type="ECO:0000313" key="5">
    <source>
        <dbReference type="EMBL" id="RVW51047.1"/>
    </source>
</evidence>
<reference evidence="5 6" key="1">
    <citation type="journal article" date="2018" name="PLoS Genet.">
        <title>Population sequencing reveals clonal diversity and ancestral inbreeding in the grapevine cultivar Chardonnay.</title>
        <authorList>
            <person name="Roach M.J."/>
            <person name="Johnson D.L."/>
            <person name="Bohlmann J."/>
            <person name="van Vuuren H.J."/>
            <person name="Jones S.J."/>
            <person name="Pretorius I.S."/>
            <person name="Schmidt S.A."/>
            <person name="Borneman A.R."/>
        </authorList>
    </citation>
    <scope>NUCLEOTIDE SEQUENCE [LARGE SCALE GENOMIC DNA]</scope>
    <source>
        <strain evidence="6">cv. Chardonnay</strain>
        <tissue evidence="5">Leaf</tissue>
    </source>
</reference>
<evidence type="ECO:0000256" key="2">
    <source>
        <dbReference type="ARBA" id="ARBA00022737"/>
    </source>
</evidence>
<evidence type="ECO:0000313" key="6">
    <source>
        <dbReference type="Proteomes" id="UP000288805"/>
    </source>
</evidence>
<feature type="domain" description="DYW" evidence="4">
    <location>
        <begin position="585"/>
        <end position="677"/>
    </location>
</feature>